<dbReference type="InterPro" id="IPR027056">
    <property type="entry name" value="Gluconate_2DH_su3"/>
</dbReference>
<dbReference type="OrthoDB" id="129242at2"/>
<feature type="region of interest" description="Disordered" evidence="1">
    <location>
        <begin position="29"/>
        <end position="48"/>
    </location>
</feature>
<dbReference type="KEGG" id="pgs:CPT03_21560"/>
<evidence type="ECO:0000256" key="1">
    <source>
        <dbReference type="SAM" id="MobiDB-lite"/>
    </source>
</evidence>
<dbReference type="Pfam" id="PF13618">
    <property type="entry name" value="Gluconate_2-dh3"/>
    <property type="match status" value="1"/>
</dbReference>
<reference evidence="2 3" key="1">
    <citation type="submission" date="2017-10" db="EMBL/GenBank/DDBJ databases">
        <title>Whole genome of Pedobacter ginsengisoli T01R-27 isolated from tomato rhizosphere.</title>
        <authorList>
            <person name="Weon H.-Y."/>
            <person name="Lee S.A."/>
            <person name="Sang M.K."/>
            <person name="Song J."/>
        </authorList>
    </citation>
    <scope>NUCLEOTIDE SEQUENCE [LARGE SCALE GENOMIC DNA]</scope>
    <source>
        <strain evidence="2 3">T01R-27</strain>
    </source>
</reference>
<keyword evidence="3" id="KW-1185">Reference proteome</keyword>
<dbReference type="EMBL" id="CP024091">
    <property type="protein sequence ID" value="ATP58871.1"/>
    <property type="molecule type" value="Genomic_DNA"/>
</dbReference>
<name>A0A2D1UBE8_9SPHI</name>
<gene>
    <name evidence="2" type="ORF">CPT03_21560</name>
</gene>
<evidence type="ECO:0000313" key="3">
    <source>
        <dbReference type="Proteomes" id="UP000223749"/>
    </source>
</evidence>
<dbReference type="Proteomes" id="UP000223749">
    <property type="component" value="Chromosome"/>
</dbReference>
<protein>
    <submittedName>
        <fullName evidence="2">Transcriptional initiation protein Tat</fullName>
    </submittedName>
</protein>
<evidence type="ECO:0000313" key="2">
    <source>
        <dbReference type="EMBL" id="ATP58871.1"/>
    </source>
</evidence>
<accession>A0A2D1UBE8</accession>
<dbReference type="RefSeq" id="WP_099440751.1">
    <property type="nucleotide sequence ID" value="NZ_CP024091.1"/>
</dbReference>
<sequence length="208" mass="22943">MNRRDSLKALGLTAISAGVVLEACKPGKEPEVAAEGAGGETEPGRQEFEVERDKKLNSWKFFTEHEMATITLLADIIIPKDAKTGSASDAKVPDFIEFIVKDMPGHQTPMRGGLKWLDLQCLNRYQKTFKDASPTQQIEMVDDIAYPLKVKPGMQQGVSFFSLMRNLTASGFFTTEIGIKDLGYVGNVPNRWEGVPADVLKQYGMEGV</sequence>
<proteinExistence type="predicted"/>
<dbReference type="AlphaFoldDB" id="A0A2D1UBE8"/>
<organism evidence="2 3">
    <name type="scientific">Pedobacter ginsengisoli</name>
    <dbReference type="NCBI Taxonomy" id="363852"/>
    <lineage>
        <taxon>Bacteria</taxon>
        <taxon>Pseudomonadati</taxon>
        <taxon>Bacteroidota</taxon>
        <taxon>Sphingobacteriia</taxon>
        <taxon>Sphingobacteriales</taxon>
        <taxon>Sphingobacteriaceae</taxon>
        <taxon>Pedobacter</taxon>
    </lineage>
</organism>